<keyword evidence="3" id="KW-1185">Reference proteome</keyword>
<feature type="region of interest" description="Disordered" evidence="1">
    <location>
        <begin position="64"/>
        <end position="144"/>
    </location>
</feature>
<organism evidence="2 3">
    <name type="scientific">Cryoendolithus antarcticus</name>
    <dbReference type="NCBI Taxonomy" id="1507870"/>
    <lineage>
        <taxon>Eukaryota</taxon>
        <taxon>Fungi</taxon>
        <taxon>Dikarya</taxon>
        <taxon>Ascomycota</taxon>
        <taxon>Pezizomycotina</taxon>
        <taxon>Dothideomycetes</taxon>
        <taxon>Dothideomycetidae</taxon>
        <taxon>Cladosporiales</taxon>
        <taxon>Cladosporiaceae</taxon>
        <taxon>Cryoendolithus</taxon>
    </lineage>
</organism>
<evidence type="ECO:0000256" key="1">
    <source>
        <dbReference type="SAM" id="MobiDB-lite"/>
    </source>
</evidence>
<protein>
    <submittedName>
        <fullName evidence="2">Uncharacterized protein</fullName>
    </submittedName>
</protein>
<feature type="compositionally biased region" description="Basic residues" evidence="1">
    <location>
        <begin position="104"/>
        <end position="118"/>
    </location>
</feature>
<gene>
    <name evidence="2" type="ORF">B0A48_05039</name>
</gene>
<sequence length="144" mass="15142">MAKDAATHDLSSRTVELLVCVCKSLNAKPTSLVNIEKFAELGGFANINSARANLHRVLKEVMDSGGTTAGSAGDDGAEGEKATSKKRGRKVTKGDDDNEESPAKKTKATPKRGKKVPKAKGDKGGEEGVKVKDEEDAGEEDEEA</sequence>
<evidence type="ECO:0000313" key="3">
    <source>
        <dbReference type="Proteomes" id="UP000192596"/>
    </source>
</evidence>
<dbReference type="InParanoid" id="A0A1V8TE15"/>
<proteinExistence type="predicted"/>
<evidence type="ECO:0000313" key="2">
    <source>
        <dbReference type="EMBL" id="OQO09637.1"/>
    </source>
</evidence>
<feature type="compositionally biased region" description="Acidic residues" evidence="1">
    <location>
        <begin position="134"/>
        <end position="144"/>
    </location>
</feature>
<name>A0A1V8TE15_9PEZI</name>
<dbReference type="AlphaFoldDB" id="A0A1V8TE15"/>
<dbReference type="Proteomes" id="UP000192596">
    <property type="component" value="Unassembled WGS sequence"/>
</dbReference>
<feature type="compositionally biased region" description="Basic and acidic residues" evidence="1">
    <location>
        <begin position="119"/>
        <end position="133"/>
    </location>
</feature>
<feature type="compositionally biased region" description="Low complexity" evidence="1">
    <location>
        <begin position="64"/>
        <end position="74"/>
    </location>
</feature>
<comment type="caution">
    <text evidence="2">The sequence shown here is derived from an EMBL/GenBank/DDBJ whole genome shotgun (WGS) entry which is preliminary data.</text>
</comment>
<accession>A0A1V8TE15</accession>
<reference evidence="3" key="1">
    <citation type="submission" date="2017-03" db="EMBL/GenBank/DDBJ databases">
        <title>Genomes of endolithic fungi from Antarctica.</title>
        <authorList>
            <person name="Coleine C."/>
            <person name="Masonjones S."/>
            <person name="Stajich J.E."/>
        </authorList>
    </citation>
    <scope>NUCLEOTIDE SEQUENCE [LARGE SCALE GENOMIC DNA]</scope>
    <source>
        <strain evidence="3">CCFEE 5527</strain>
    </source>
</reference>
<dbReference type="EMBL" id="NAJO01000010">
    <property type="protein sequence ID" value="OQO09637.1"/>
    <property type="molecule type" value="Genomic_DNA"/>
</dbReference>